<dbReference type="InterPro" id="IPR018648">
    <property type="entry name" value="DUF2076"/>
</dbReference>
<dbReference type="RefSeq" id="WP_101251425.1">
    <property type="nucleotide sequence ID" value="NZ_PIUM01000017.1"/>
</dbReference>
<comment type="caution">
    <text evidence="2">The sequence shown here is derived from an EMBL/GenBank/DDBJ whole genome shotgun (WGS) entry which is preliminary data.</text>
</comment>
<dbReference type="Proteomes" id="UP000233293">
    <property type="component" value="Unassembled WGS sequence"/>
</dbReference>
<accession>A0A2N3PTR3</accession>
<dbReference type="Pfam" id="PF09849">
    <property type="entry name" value="DUF2076"/>
    <property type="match status" value="1"/>
</dbReference>
<evidence type="ECO:0000313" key="2">
    <source>
        <dbReference type="EMBL" id="PKU23789.1"/>
    </source>
</evidence>
<feature type="region of interest" description="Disordered" evidence="1">
    <location>
        <begin position="119"/>
        <end position="144"/>
    </location>
</feature>
<gene>
    <name evidence="2" type="ORF">CWS72_14980</name>
</gene>
<proteinExistence type="predicted"/>
<sequence>MTPQERDLIQGVFDRLARSGVGQKDAEAERMIQDQMPRVPDAAYGLVQAVIVQEMGLNQATARINELQRQLDETRAAAAGAPTGGFLSGAGPWGGGSVPRSGPQAAYAPAAVPAAGPGYAQQAPAYAPQPSGPWGQPQQQPSAAGGFLRNAATMAAGVAGGTLIAEGLSSMFGGHRFGGGLGGGFGGGLAGGSPWGGGPTEIVENVTNNYYGDQAGGRGATEDASYQDASYQDTSVDDAGAGFDGGFDDTSDV</sequence>
<name>A0A2N3PTR3_9PROT</name>
<evidence type="ECO:0000256" key="1">
    <source>
        <dbReference type="SAM" id="MobiDB-lite"/>
    </source>
</evidence>
<dbReference type="AlphaFoldDB" id="A0A2N3PTR3"/>
<reference evidence="3" key="1">
    <citation type="submission" date="2017-12" db="EMBL/GenBank/DDBJ databases">
        <title>Draft genome sequence of Telmatospirillum siberiense 26-4b1T, an acidotolerant peatland alphaproteobacterium potentially involved in sulfur cycling.</title>
        <authorList>
            <person name="Hausmann B."/>
            <person name="Pjevac P."/>
            <person name="Schreck K."/>
            <person name="Herbold C.W."/>
            <person name="Daims H."/>
            <person name="Wagner M."/>
            <person name="Pester M."/>
            <person name="Loy A."/>
        </authorList>
    </citation>
    <scope>NUCLEOTIDE SEQUENCE [LARGE SCALE GENOMIC DNA]</scope>
    <source>
        <strain evidence="3">26-4b1</strain>
    </source>
</reference>
<dbReference type="EMBL" id="PIUM01000017">
    <property type="protein sequence ID" value="PKU23789.1"/>
    <property type="molecule type" value="Genomic_DNA"/>
</dbReference>
<keyword evidence="3" id="KW-1185">Reference proteome</keyword>
<protein>
    <submittedName>
        <fullName evidence="2">DUF2076 domain-containing protein</fullName>
    </submittedName>
</protein>
<dbReference type="OrthoDB" id="122910at2"/>
<feature type="region of interest" description="Disordered" evidence="1">
    <location>
        <begin position="210"/>
        <end position="253"/>
    </location>
</feature>
<evidence type="ECO:0000313" key="3">
    <source>
        <dbReference type="Proteomes" id="UP000233293"/>
    </source>
</evidence>
<organism evidence="2 3">
    <name type="scientific">Telmatospirillum siberiense</name>
    <dbReference type="NCBI Taxonomy" id="382514"/>
    <lineage>
        <taxon>Bacteria</taxon>
        <taxon>Pseudomonadati</taxon>
        <taxon>Pseudomonadota</taxon>
        <taxon>Alphaproteobacteria</taxon>
        <taxon>Rhodospirillales</taxon>
        <taxon>Rhodospirillaceae</taxon>
        <taxon>Telmatospirillum</taxon>
    </lineage>
</organism>